<dbReference type="InterPro" id="IPR001680">
    <property type="entry name" value="WD40_rpt"/>
</dbReference>
<dbReference type="AlphaFoldDB" id="A0AAD4ZHS8"/>
<feature type="repeat" description="WD" evidence="1">
    <location>
        <begin position="137"/>
        <end position="157"/>
    </location>
</feature>
<dbReference type="SUPFAM" id="SSF50978">
    <property type="entry name" value="WD40 repeat-like"/>
    <property type="match status" value="1"/>
</dbReference>
<dbReference type="PANTHER" id="PTHR13950:SF9">
    <property type="entry name" value="RABCONNECTIN-3A"/>
    <property type="match status" value="1"/>
</dbReference>
<reference evidence="2 3" key="1">
    <citation type="journal article" date="2022" name="G3 (Bethesda)">
        <title>Whole-genome sequence and methylome profiling of the almond [Prunus dulcis (Mill.) D.A. Webb] cultivar 'Nonpareil'.</title>
        <authorList>
            <person name="D'Amico-Willman K.M."/>
            <person name="Ouma W.Z."/>
            <person name="Meulia T."/>
            <person name="Sideli G.M."/>
            <person name="Gradziel T.M."/>
            <person name="Fresnedo-Ramirez J."/>
        </authorList>
    </citation>
    <scope>NUCLEOTIDE SEQUENCE [LARGE SCALE GENOMIC DNA]</scope>
    <source>
        <strain evidence="2">Clone GOH B32 T37-40</strain>
    </source>
</reference>
<dbReference type="GO" id="GO:0007035">
    <property type="term" value="P:vacuolar acidification"/>
    <property type="evidence" value="ECO:0007669"/>
    <property type="project" value="TreeGrafter"/>
</dbReference>
<dbReference type="PROSITE" id="PS50082">
    <property type="entry name" value="WD_REPEATS_2"/>
    <property type="match status" value="1"/>
</dbReference>
<dbReference type="Gene3D" id="2.130.10.10">
    <property type="entry name" value="YVTN repeat-like/Quinoprotein amine dehydrogenase"/>
    <property type="match status" value="1"/>
</dbReference>
<keyword evidence="3" id="KW-1185">Reference proteome</keyword>
<dbReference type="InterPro" id="IPR052208">
    <property type="entry name" value="DmX-like/RAVE_component"/>
</dbReference>
<organism evidence="2 3">
    <name type="scientific">Prunus dulcis</name>
    <name type="common">Almond</name>
    <name type="synonym">Amygdalus dulcis</name>
    <dbReference type="NCBI Taxonomy" id="3755"/>
    <lineage>
        <taxon>Eukaryota</taxon>
        <taxon>Viridiplantae</taxon>
        <taxon>Streptophyta</taxon>
        <taxon>Embryophyta</taxon>
        <taxon>Tracheophyta</taxon>
        <taxon>Spermatophyta</taxon>
        <taxon>Magnoliopsida</taxon>
        <taxon>eudicotyledons</taxon>
        <taxon>Gunneridae</taxon>
        <taxon>Pentapetalae</taxon>
        <taxon>rosids</taxon>
        <taxon>fabids</taxon>
        <taxon>Rosales</taxon>
        <taxon>Rosaceae</taxon>
        <taxon>Amygdaloideae</taxon>
        <taxon>Amygdaleae</taxon>
        <taxon>Prunus</taxon>
    </lineage>
</organism>
<evidence type="ECO:0000313" key="2">
    <source>
        <dbReference type="EMBL" id="KAI5345833.1"/>
    </source>
</evidence>
<dbReference type="EMBL" id="JAJFAZ020000002">
    <property type="protein sequence ID" value="KAI5345833.1"/>
    <property type="molecule type" value="Genomic_DNA"/>
</dbReference>
<evidence type="ECO:0000313" key="3">
    <source>
        <dbReference type="Proteomes" id="UP001054821"/>
    </source>
</evidence>
<dbReference type="InterPro" id="IPR036322">
    <property type="entry name" value="WD40_repeat_dom_sf"/>
</dbReference>
<gene>
    <name evidence="2" type="ORF">L3X38_013710</name>
</gene>
<comment type="caution">
    <text evidence="2">The sequence shown here is derived from an EMBL/GenBank/DDBJ whole genome shotgun (WGS) entry which is preliminary data.</text>
</comment>
<evidence type="ECO:0000256" key="1">
    <source>
        <dbReference type="PROSITE-ProRule" id="PRU00221"/>
    </source>
</evidence>
<protein>
    <submittedName>
        <fullName evidence="2">Uncharacterized protein</fullName>
    </submittedName>
</protein>
<dbReference type="PANTHER" id="PTHR13950">
    <property type="entry name" value="RABCONNECTIN-RELATED"/>
    <property type="match status" value="1"/>
</dbReference>
<dbReference type="InterPro" id="IPR015943">
    <property type="entry name" value="WD40/YVTN_repeat-like_dom_sf"/>
</dbReference>
<dbReference type="GO" id="GO:0043291">
    <property type="term" value="C:RAVE complex"/>
    <property type="evidence" value="ECO:0007669"/>
    <property type="project" value="TreeGrafter"/>
</dbReference>
<name>A0AAD4ZHS8_PRUDU</name>
<dbReference type="Proteomes" id="UP001054821">
    <property type="component" value="Chromosome 2"/>
</dbReference>
<proteinExistence type="predicted"/>
<keyword evidence="1" id="KW-0853">WD repeat</keyword>
<accession>A0AAD4ZHS8</accession>
<sequence length="183" mass="20077">MFALLIDVAYVSSSGSIIAAAGYNSNNVNVVIWDTLAPPTTSRASILCCACSLSVFDNDIGSGSIFPLIVTGGKGGDVGLHDFWYIATRRSKRHRHSDIGEQVMKTSLNFDMHPGNATKLGEQNQNGMLWYTPKAHSGSKDGDVKLWDAKRAKLVYHWPKLHERHTFLQPSTRGFGGIVQEEV</sequence>